<protein>
    <recommendedName>
        <fullName evidence="12">Proline--tRNA ligase</fullName>
        <ecNumber evidence="12">6.1.1.15</ecNumber>
    </recommendedName>
    <alternativeName>
        <fullName evidence="12">Prolyl-tRNA synthetase</fullName>
        <shortName evidence="12">ProRS</shortName>
    </alternativeName>
</protein>
<keyword evidence="6 12" id="KW-0067">ATP-binding</keyword>
<proteinExistence type="inferred from homology"/>
<dbReference type="GO" id="GO:0140096">
    <property type="term" value="F:catalytic activity, acting on a protein"/>
    <property type="evidence" value="ECO:0007669"/>
    <property type="project" value="UniProtKB-ARBA"/>
</dbReference>
<dbReference type="EMBL" id="JACXAH010000003">
    <property type="protein sequence ID" value="MBD1371480.1"/>
    <property type="molecule type" value="Genomic_DNA"/>
</dbReference>
<dbReference type="EC" id="6.1.1.15" evidence="12"/>
<evidence type="ECO:0000313" key="15">
    <source>
        <dbReference type="Proteomes" id="UP000661691"/>
    </source>
</evidence>
<evidence type="ECO:0000256" key="4">
    <source>
        <dbReference type="ARBA" id="ARBA00022598"/>
    </source>
</evidence>
<dbReference type="FunFam" id="3.30.930.10:FF:000066">
    <property type="entry name" value="Proline--tRNA ligase"/>
    <property type="match status" value="1"/>
</dbReference>
<evidence type="ECO:0000256" key="10">
    <source>
        <dbReference type="ARBA" id="ARBA00053664"/>
    </source>
</evidence>
<dbReference type="SUPFAM" id="SSF55826">
    <property type="entry name" value="YbaK/ProRS associated domain"/>
    <property type="match status" value="1"/>
</dbReference>
<dbReference type="FunFam" id="3.30.930.10:FF:000065">
    <property type="entry name" value="Proline--tRNA ligase"/>
    <property type="match status" value="1"/>
</dbReference>
<dbReference type="CDD" id="cd00779">
    <property type="entry name" value="ProRS_core_prok"/>
    <property type="match status" value="1"/>
</dbReference>
<dbReference type="InterPro" id="IPR050062">
    <property type="entry name" value="Pro-tRNA_synthetase"/>
</dbReference>
<keyword evidence="3 12" id="KW-0963">Cytoplasm</keyword>
<dbReference type="CDD" id="cd00861">
    <property type="entry name" value="ProRS_anticodon_short"/>
    <property type="match status" value="1"/>
</dbReference>
<dbReference type="NCBIfam" id="NF006625">
    <property type="entry name" value="PRK09194.1"/>
    <property type="match status" value="1"/>
</dbReference>
<dbReference type="GO" id="GO:0006433">
    <property type="term" value="P:prolyl-tRNA aminoacylation"/>
    <property type="evidence" value="ECO:0007669"/>
    <property type="project" value="UniProtKB-UniRule"/>
</dbReference>
<evidence type="ECO:0000256" key="9">
    <source>
        <dbReference type="ARBA" id="ARBA00047671"/>
    </source>
</evidence>
<comment type="similarity">
    <text evidence="11 12">Belongs to the class-II aminoacyl-tRNA synthetase family. ProS type 1 subfamily.</text>
</comment>
<dbReference type="NCBIfam" id="TIGR00409">
    <property type="entry name" value="proS_fam_II"/>
    <property type="match status" value="1"/>
</dbReference>
<dbReference type="InterPro" id="IPR033730">
    <property type="entry name" value="ProRS_core_prok"/>
</dbReference>
<dbReference type="Pfam" id="PF00587">
    <property type="entry name" value="tRNA-synt_2b"/>
    <property type="match status" value="1"/>
</dbReference>
<dbReference type="InterPro" id="IPR036754">
    <property type="entry name" value="YbaK/aa-tRNA-synt-asso_dom_sf"/>
</dbReference>
<evidence type="ECO:0000256" key="12">
    <source>
        <dbReference type="HAMAP-Rule" id="MF_01569"/>
    </source>
</evidence>
<dbReference type="GO" id="GO:0005829">
    <property type="term" value="C:cytosol"/>
    <property type="evidence" value="ECO:0007669"/>
    <property type="project" value="TreeGrafter"/>
</dbReference>
<evidence type="ECO:0000256" key="11">
    <source>
        <dbReference type="ARBA" id="ARBA00060755"/>
    </source>
</evidence>
<dbReference type="GO" id="GO:0005524">
    <property type="term" value="F:ATP binding"/>
    <property type="evidence" value="ECO:0007669"/>
    <property type="project" value="UniProtKB-UniRule"/>
</dbReference>
<keyword evidence="7 12" id="KW-0648">Protein biosynthesis</keyword>
<dbReference type="InterPro" id="IPR044140">
    <property type="entry name" value="ProRS_anticodon_short"/>
</dbReference>
<dbReference type="InterPro" id="IPR007214">
    <property type="entry name" value="YbaK/aa-tRNA-synth-assoc-dom"/>
</dbReference>
<evidence type="ECO:0000256" key="1">
    <source>
        <dbReference type="ARBA" id="ARBA00004496"/>
    </source>
</evidence>
<accession>A0A926NA83</accession>
<dbReference type="Proteomes" id="UP000661691">
    <property type="component" value="Unassembled WGS sequence"/>
</dbReference>
<name>A0A926NA83_9BACL</name>
<dbReference type="Pfam" id="PF03129">
    <property type="entry name" value="HGTP_anticodon"/>
    <property type="match status" value="1"/>
</dbReference>
<dbReference type="InterPro" id="IPR023717">
    <property type="entry name" value="Pro-tRNA-Synthase_IIa_type1"/>
</dbReference>
<comment type="subunit">
    <text evidence="2 12">Homodimer.</text>
</comment>
<dbReference type="SUPFAM" id="SSF52954">
    <property type="entry name" value="Class II aaRS ABD-related"/>
    <property type="match status" value="1"/>
</dbReference>
<reference evidence="14" key="1">
    <citation type="submission" date="2020-09" db="EMBL/GenBank/DDBJ databases">
        <title>A novel bacterium of genus Hazenella, isolated from South China Sea.</title>
        <authorList>
            <person name="Huang H."/>
            <person name="Mo K."/>
            <person name="Hu Y."/>
        </authorList>
    </citation>
    <scope>NUCLEOTIDE SEQUENCE</scope>
    <source>
        <strain evidence="14">IB182357</strain>
    </source>
</reference>
<comment type="caution">
    <text evidence="14">The sequence shown here is derived from an EMBL/GenBank/DDBJ whole genome shotgun (WGS) entry which is preliminary data.</text>
</comment>
<keyword evidence="8 12" id="KW-0030">Aminoacyl-tRNA synthetase</keyword>
<dbReference type="InterPro" id="IPR045864">
    <property type="entry name" value="aa-tRNA-synth_II/BPL/LPL"/>
</dbReference>
<keyword evidence="4 12" id="KW-0436">Ligase</keyword>
<dbReference type="InterPro" id="IPR002314">
    <property type="entry name" value="aa-tRNA-synt_IIb"/>
</dbReference>
<dbReference type="GO" id="GO:0016740">
    <property type="term" value="F:transferase activity"/>
    <property type="evidence" value="ECO:0007669"/>
    <property type="project" value="UniProtKB-ARBA"/>
</dbReference>
<evidence type="ECO:0000256" key="7">
    <source>
        <dbReference type="ARBA" id="ARBA00022917"/>
    </source>
</evidence>
<evidence type="ECO:0000256" key="2">
    <source>
        <dbReference type="ARBA" id="ARBA00011738"/>
    </source>
</evidence>
<dbReference type="Gene3D" id="3.90.960.10">
    <property type="entry name" value="YbaK/aminoacyl-tRNA synthetase-associated domain"/>
    <property type="match status" value="1"/>
</dbReference>
<dbReference type="InterPro" id="IPR004500">
    <property type="entry name" value="Pro-tRNA-synth_IIa_bac-type"/>
</dbReference>
<dbReference type="PRINTS" id="PR01046">
    <property type="entry name" value="TRNASYNTHPRO"/>
</dbReference>
<dbReference type="SUPFAM" id="SSF55681">
    <property type="entry name" value="Class II aaRS and biotin synthetases"/>
    <property type="match status" value="1"/>
</dbReference>
<dbReference type="Pfam" id="PF04073">
    <property type="entry name" value="tRNA_edit"/>
    <property type="match status" value="1"/>
</dbReference>
<organism evidence="14 15">
    <name type="scientific">Polycladospora coralii</name>
    <dbReference type="NCBI Taxonomy" id="2771432"/>
    <lineage>
        <taxon>Bacteria</taxon>
        <taxon>Bacillati</taxon>
        <taxon>Bacillota</taxon>
        <taxon>Bacilli</taxon>
        <taxon>Bacillales</taxon>
        <taxon>Thermoactinomycetaceae</taxon>
        <taxon>Polycladospora</taxon>
    </lineage>
</organism>
<comment type="catalytic activity">
    <reaction evidence="9 12">
        <text>tRNA(Pro) + L-proline + ATP = L-prolyl-tRNA(Pro) + AMP + diphosphate</text>
        <dbReference type="Rhea" id="RHEA:14305"/>
        <dbReference type="Rhea" id="RHEA-COMP:9700"/>
        <dbReference type="Rhea" id="RHEA-COMP:9702"/>
        <dbReference type="ChEBI" id="CHEBI:30616"/>
        <dbReference type="ChEBI" id="CHEBI:33019"/>
        <dbReference type="ChEBI" id="CHEBI:60039"/>
        <dbReference type="ChEBI" id="CHEBI:78442"/>
        <dbReference type="ChEBI" id="CHEBI:78532"/>
        <dbReference type="ChEBI" id="CHEBI:456215"/>
        <dbReference type="EC" id="6.1.1.15"/>
    </reaction>
</comment>
<evidence type="ECO:0000259" key="13">
    <source>
        <dbReference type="PROSITE" id="PS50862"/>
    </source>
</evidence>
<comment type="subcellular location">
    <subcellularLocation>
        <location evidence="1 12">Cytoplasm</location>
    </subcellularLocation>
</comment>
<dbReference type="InterPro" id="IPR036621">
    <property type="entry name" value="Anticodon-bd_dom_sf"/>
</dbReference>
<dbReference type="GO" id="GO:0004827">
    <property type="term" value="F:proline-tRNA ligase activity"/>
    <property type="evidence" value="ECO:0007669"/>
    <property type="project" value="UniProtKB-UniRule"/>
</dbReference>
<gene>
    <name evidence="12" type="primary">proS</name>
    <name evidence="14" type="ORF">IC620_03810</name>
</gene>
<evidence type="ECO:0000256" key="8">
    <source>
        <dbReference type="ARBA" id="ARBA00023146"/>
    </source>
</evidence>
<dbReference type="PANTHER" id="PTHR42753:SF2">
    <property type="entry name" value="PROLINE--TRNA LIGASE"/>
    <property type="match status" value="1"/>
</dbReference>
<dbReference type="AlphaFoldDB" id="A0A926NA83"/>
<evidence type="ECO:0000313" key="14">
    <source>
        <dbReference type="EMBL" id="MBD1371480.1"/>
    </source>
</evidence>
<dbReference type="HAMAP" id="MF_01569">
    <property type="entry name" value="Pro_tRNA_synth_type1"/>
    <property type="match status" value="1"/>
</dbReference>
<keyword evidence="15" id="KW-1185">Reference proteome</keyword>
<dbReference type="GO" id="GO:0002161">
    <property type="term" value="F:aminoacyl-tRNA deacylase activity"/>
    <property type="evidence" value="ECO:0007669"/>
    <property type="project" value="InterPro"/>
</dbReference>
<evidence type="ECO:0000256" key="3">
    <source>
        <dbReference type="ARBA" id="ARBA00022490"/>
    </source>
</evidence>
<comment type="domain">
    <text evidence="12">Consists of three domains: the N-terminal catalytic domain, the editing domain and the C-terminal anticodon-binding domain.</text>
</comment>
<dbReference type="InterPro" id="IPR002316">
    <property type="entry name" value="Pro-tRNA-ligase_IIa"/>
</dbReference>
<dbReference type="InterPro" id="IPR006195">
    <property type="entry name" value="aa-tRNA-synth_II"/>
</dbReference>
<dbReference type="InterPro" id="IPR004154">
    <property type="entry name" value="Anticodon-bd"/>
</dbReference>
<sequence>MRQKHMLSPTLRSVAEAEMMSHQLLLKAGFIRQLAAGIYSFLPLGFKVLHKVETIVREEMDKIGAQEVLLPSLHPSELWEETGRKKSYGPELMQLQDRHGREFVLGPTHEEVITDLLRDEVNSYKKLPISLYQIQSKFRDERRPRSGLLRGREFMMKDAYSFHANRASLDEQYALFYQAYQNIFSRLGLDFRAVEADSGAMGGTDTHEFMALSEAGEDTVAMCLSCEYASNIEMAKVMHDGGQRTQIEVPVLTEIETKGQKTIAEVASFLDIQAEQVVKSLLFIADDTPVLVLIRGDHDINEVKIKNLLGASVIELAEESQVIAVCGAPSGYLGPVGLKKQVKVIADHAVADMNDMVVGANKKDYHLRHVQHTRDFEIDEVADVRNIQTGDTCPSCGGQIQFSRGIEIGHVFKLGTRYSEVMSGTILDENGKTQPYIMGCYGIGISRAVASIVEQHHDENGIIWPASVAPYAIHLIAVNMKNETQASVAEEVYQMLQKEGIEVLFDDRPERAGVKFKDGDLFGIPLRITVGSKAGEGIIEYKNRRSGVGDALHLQDLSKALPDLMKELM</sequence>
<dbReference type="CDD" id="cd04334">
    <property type="entry name" value="ProRS-INS"/>
    <property type="match status" value="1"/>
</dbReference>
<evidence type="ECO:0000256" key="5">
    <source>
        <dbReference type="ARBA" id="ARBA00022741"/>
    </source>
</evidence>
<dbReference type="Gene3D" id="3.30.930.10">
    <property type="entry name" value="Bira Bifunctional Protein, Domain 2"/>
    <property type="match status" value="2"/>
</dbReference>
<feature type="domain" description="Aminoacyl-transfer RNA synthetases class-II family profile" evidence="13">
    <location>
        <begin position="37"/>
        <end position="465"/>
    </location>
</feature>
<dbReference type="PROSITE" id="PS50862">
    <property type="entry name" value="AA_TRNA_LIGASE_II"/>
    <property type="match status" value="1"/>
</dbReference>
<dbReference type="PANTHER" id="PTHR42753">
    <property type="entry name" value="MITOCHONDRIAL RIBOSOME PROTEIN L39/PROLYL-TRNA LIGASE FAMILY MEMBER"/>
    <property type="match status" value="1"/>
</dbReference>
<evidence type="ECO:0000256" key="6">
    <source>
        <dbReference type="ARBA" id="ARBA00022840"/>
    </source>
</evidence>
<dbReference type="RefSeq" id="WP_191141557.1">
    <property type="nucleotide sequence ID" value="NZ_JACXAH010000003.1"/>
</dbReference>
<keyword evidence="5 12" id="KW-0547">Nucleotide-binding</keyword>
<dbReference type="Gene3D" id="3.40.50.800">
    <property type="entry name" value="Anticodon-binding domain"/>
    <property type="match status" value="1"/>
</dbReference>
<dbReference type="FunFam" id="3.40.50.800:FF:000011">
    <property type="entry name" value="Proline--tRNA ligase"/>
    <property type="match status" value="1"/>
</dbReference>
<comment type="function">
    <text evidence="10 12">Catalyzes the attachment of proline to tRNA(Pro) in a two-step reaction: proline is first activated by ATP to form Pro-AMP and then transferred to the acceptor end of tRNA(Pro). As ProRS can inadvertently accommodate and process non-cognate amino acids such as alanine and cysteine, to avoid such errors it has two additional distinct editing activities against alanine. One activity is designated as 'pretransfer' editing and involves the tRNA(Pro)-independent hydrolysis of activated Ala-AMP. The other activity is designated 'posttransfer' editing and involves deacylation of mischarged Ala-tRNA(Pro). The misacylated Cys-tRNA(Pro) is not edited by ProRS.</text>
</comment>